<keyword evidence="2" id="KW-1185">Reference proteome</keyword>
<reference evidence="1 2" key="1">
    <citation type="submission" date="2022-12" db="EMBL/GenBank/DDBJ databases">
        <title>Chromosome-level genome of Tegillarca granosa.</title>
        <authorList>
            <person name="Kim J."/>
        </authorList>
    </citation>
    <scope>NUCLEOTIDE SEQUENCE [LARGE SCALE GENOMIC DNA]</scope>
    <source>
        <strain evidence="1">Teg-2019</strain>
        <tissue evidence="1">Adductor muscle</tissue>
    </source>
</reference>
<evidence type="ECO:0000313" key="2">
    <source>
        <dbReference type="Proteomes" id="UP001217089"/>
    </source>
</evidence>
<accession>A0ABQ9FLF3</accession>
<proteinExistence type="predicted"/>
<dbReference type="EMBL" id="JARBDR010000252">
    <property type="protein sequence ID" value="KAJ8316752.1"/>
    <property type="molecule type" value="Genomic_DNA"/>
</dbReference>
<protein>
    <submittedName>
        <fullName evidence="1">Uncharacterized protein</fullName>
    </submittedName>
</protein>
<evidence type="ECO:0000313" key="1">
    <source>
        <dbReference type="EMBL" id="KAJ8316752.1"/>
    </source>
</evidence>
<dbReference type="Proteomes" id="UP001217089">
    <property type="component" value="Unassembled WGS sequence"/>
</dbReference>
<gene>
    <name evidence="1" type="ORF">KUTeg_005698</name>
</gene>
<name>A0ABQ9FLF3_TEGGR</name>
<comment type="caution">
    <text evidence="1">The sequence shown here is derived from an EMBL/GenBank/DDBJ whole genome shotgun (WGS) entry which is preliminary data.</text>
</comment>
<organism evidence="1 2">
    <name type="scientific">Tegillarca granosa</name>
    <name type="common">Malaysian cockle</name>
    <name type="synonym">Anadara granosa</name>
    <dbReference type="NCBI Taxonomy" id="220873"/>
    <lineage>
        <taxon>Eukaryota</taxon>
        <taxon>Metazoa</taxon>
        <taxon>Spiralia</taxon>
        <taxon>Lophotrochozoa</taxon>
        <taxon>Mollusca</taxon>
        <taxon>Bivalvia</taxon>
        <taxon>Autobranchia</taxon>
        <taxon>Pteriomorphia</taxon>
        <taxon>Arcoida</taxon>
        <taxon>Arcoidea</taxon>
        <taxon>Arcidae</taxon>
        <taxon>Tegillarca</taxon>
    </lineage>
</organism>
<sequence length="83" mass="9620">MSFFSSALSTFMTDEKNEHWINIILHKVMDSQSSTLSSTSTVPEDLLENQDDDYVREINVVDRIYFGNVEIFNLREKGPENDD</sequence>